<feature type="region of interest" description="Disordered" evidence="1">
    <location>
        <begin position="88"/>
        <end position="110"/>
    </location>
</feature>
<dbReference type="VEuPathDB" id="FungiDB:RhiirFUN_016002"/>
<protein>
    <submittedName>
        <fullName evidence="2">Uncharacterized protein</fullName>
    </submittedName>
</protein>
<evidence type="ECO:0000313" key="2">
    <source>
        <dbReference type="EMBL" id="PKC01900.1"/>
    </source>
</evidence>
<dbReference type="AlphaFoldDB" id="A0A2I1EHU3"/>
<dbReference type="VEuPathDB" id="FungiDB:FUN_010720"/>
<name>A0A2I1EHU3_9GLOM</name>
<feature type="compositionally biased region" description="Basic and acidic residues" evidence="1">
    <location>
        <begin position="88"/>
        <end position="108"/>
    </location>
</feature>
<proteinExistence type="predicted"/>
<reference evidence="2 3" key="1">
    <citation type="submission" date="2016-04" db="EMBL/GenBank/DDBJ databases">
        <title>Genome analyses suggest a sexual origin of heterokaryosis in a supposedly ancient asexual fungus.</title>
        <authorList>
            <person name="Ropars J."/>
            <person name="Sedzielewska K."/>
            <person name="Noel J."/>
            <person name="Charron P."/>
            <person name="Farinelli L."/>
            <person name="Marton T."/>
            <person name="Kruger M."/>
            <person name="Pelin A."/>
            <person name="Brachmann A."/>
            <person name="Corradi N."/>
        </authorList>
    </citation>
    <scope>NUCLEOTIDE SEQUENCE [LARGE SCALE GENOMIC DNA]</scope>
    <source>
        <strain evidence="2 3">A5</strain>
    </source>
</reference>
<accession>A0A2I1EHU3</accession>
<evidence type="ECO:0000313" key="3">
    <source>
        <dbReference type="Proteomes" id="UP000232722"/>
    </source>
</evidence>
<dbReference type="EMBL" id="LLXJ01001493">
    <property type="protein sequence ID" value="PKC01900.1"/>
    <property type="molecule type" value="Genomic_DNA"/>
</dbReference>
<dbReference type="Proteomes" id="UP000232722">
    <property type="component" value="Unassembled WGS sequence"/>
</dbReference>
<dbReference type="OrthoDB" id="2415537at2759"/>
<comment type="caution">
    <text evidence="2">The sequence shown here is derived from an EMBL/GenBank/DDBJ whole genome shotgun (WGS) entry which is preliminary data.</text>
</comment>
<reference evidence="2 3" key="2">
    <citation type="submission" date="2017-09" db="EMBL/GenBank/DDBJ databases">
        <title>Extensive intraspecific genome diversity in a model arbuscular mycorrhizal fungus.</title>
        <authorList>
            <person name="Chen E.C."/>
            <person name="Morin E."/>
            <person name="Beaudet D."/>
            <person name="Noel J."/>
            <person name="Ndikumana S."/>
            <person name="Charron P."/>
            <person name="St-Onge C."/>
            <person name="Giorgi J."/>
            <person name="Grigoriev I.V."/>
            <person name="Roux C."/>
            <person name="Martin F.M."/>
            <person name="Corradi N."/>
        </authorList>
    </citation>
    <scope>NUCLEOTIDE SEQUENCE [LARGE SCALE GENOMIC DNA]</scope>
    <source>
        <strain evidence="2 3">A5</strain>
    </source>
</reference>
<gene>
    <name evidence="2" type="ORF">RhiirA5_426008</name>
</gene>
<sequence>MVLVIIGKSSPVATLTITTQGSNYQLHTTSLETITNNSKKTVSEAEKIATKLASQTFQVTKKQKKNLPIVVIDYDSTDKMQHNLLDQERQDQEHQDQEQEHRITRDVGDTSVTQTQNETCERFNEISEKVDQLMIPENSYWKNLASKTCKTQLSILGIYPEASAFQKAFETILEQEKPGYIEKHGPQWIHIYSGRIEPLCRDIIKSR</sequence>
<dbReference type="VEuPathDB" id="FungiDB:RhiirA1_456165"/>
<organism evidence="2 3">
    <name type="scientific">Rhizophagus irregularis</name>
    <dbReference type="NCBI Taxonomy" id="588596"/>
    <lineage>
        <taxon>Eukaryota</taxon>
        <taxon>Fungi</taxon>
        <taxon>Fungi incertae sedis</taxon>
        <taxon>Mucoromycota</taxon>
        <taxon>Glomeromycotina</taxon>
        <taxon>Glomeromycetes</taxon>
        <taxon>Glomerales</taxon>
        <taxon>Glomeraceae</taxon>
        <taxon>Rhizophagus</taxon>
    </lineage>
</organism>
<evidence type="ECO:0000256" key="1">
    <source>
        <dbReference type="SAM" id="MobiDB-lite"/>
    </source>
</evidence>